<dbReference type="Proteomes" id="UP000828390">
    <property type="component" value="Unassembled WGS sequence"/>
</dbReference>
<name>A0A9D4BIJ7_DREPO</name>
<proteinExistence type="predicted"/>
<dbReference type="EMBL" id="JAIWYP010000016">
    <property type="protein sequence ID" value="KAH3696970.1"/>
    <property type="molecule type" value="Genomic_DNA"/>
</dbReference>
<comment type="caution">
    <text evidence="1">The sequence shown here is derived from an EMBL/GenBank/DDBJ whole genome shotgun (WGS) entry which is preliminary data.</text>
</comment>
<protein>
    <submittedName>
        <fullName evidence="1">Uncharacterized protein</fullName>
    </submittedName>
</protein>
<accession>A0A9D4BIJ7</accession>
<sequence length="133" mass="15065">MVTSRTVRHSVTVGTPKISLHLSCFNAYLERAPDLLCTVKKDVSHGLHSTSAALGKVFQRHNVESAPADADKLYKIMKLKRYDNDKVTLFTSVDDCIEGKRTHTSCTRHHARHHLQRYSSDCKTEVNALKFNQ</sequence>
<gene>
    <name evidence="1" type="ORF">DPMN_084454</name>
</gene>
<dbReference type="AlphaFoldDB" id="A0A9D4BIJ7"/>
<organism evidence="1 2">
    <name type="scientific">Dreissena polymorpha</name>
    <name type="common">Zebra mussel</name>
    <name type="synonym">Mytilus polymorpha</name>
    <dbReference type="NCBI Taxonomy" id="45954"/>
    <lineage>
        <taxon>Eukaryota</taxon>
        <taxon>Metazoa</taxon>
        <taxon>Spiralia</taxon>
        <taxon>Lophotrochozoa</taxon>
        <taxon>Mollusca</taxon>
        <taxon>Bivalvia</taxon>
        <taxon>Autobranchia</taxon>
        <taxon>Heteroconchia</taxon>
        <taxon>Euheterodonta</taxon>
        <taxon>Imparidentia</taxon>
        <taxon>Neoheterodontei</taxon>
        <taxon>Myida</taxon>
        <taxon>Dreissenoidea</taxon>
        <taxon>Dreissenidae</taxon>
        <taxon>Dreissena</taxon>
    </lineage>
</organism>
<evidence type="ECO:0000313" key="1">
    <source>
        <dbReference type="EMBL" id="KAH3696970.1"/>
    </source>
</evidence>
<reference evidence="1" key="1">
    <citation type="journal article" date="2019" name="bioRxiv">
        <title>The Genome of the Zebra Mussel, Dreissena polymorpha: A Resource for Invasive Species Research.</title>
        <authorList>
            <person name="McCartney M.A."/>
            <person name="Auch B."/>
            <person name="Kono T."/>
            <person name="Mallez S."/>
            <person name="Zhang Y."/>
            <person name="Obille A."/>
            <person name="Becker A."/>
            <person name="Abrahante J.E."/>
            <person name="Garbe J."/>
            <person name="Badalamenti J.P."/>
            <person name="Herman A."/>
            <person name="Mangelson H."/>
            <person name="Liachko I."/>
            <person name="Sullivan S."/>
            <person name="Sone E.D."/>
            <person name="Koren S."/>
            <person name="Silverstein K.A.T."/>
            <person name="Beckman K.B."/>
            <person name="Gohl D.M."/>
        </authorList>
    </citation>
    <scope>NUCLEOTIDE SEQUENCE</scope>
    <source>
        <strain evidence="1">Duluth1</strain>
        <tissue evidence="1">Whole animal</tissue>
    </source>
</reference>
<keyword evidence="2" id="KW-1185">Reference proteome</keyword>
<evidence type="ECO:0000313" key="2">
    <source>
        <dbReference type="Proteomes" id="UP000828390"/>
    </source>
</evidence>
<reference evidence="1" key="2">
    <citation type="submission" date="2020-11" db="EMBL/GenBank/DDBJ databases">
        <authorList>
            <person name="McCartney M.A."/>
            <person name="Auch B."/>
            <person name="Kono T."/>
            <person name="Mallez S."/>
            <person name="Becker A."/>
            <person name="Gohl D.M."/>
            <person name="Silverstein K.A.T."/>
            <person name="Koren S."/>
            <person name="Bechman K.B."/>
            <person name="Herman A."/>
            <person name="Abrahante J.E."/>
            <person name="Garbe J."/>
        </authorList>
    </citation>
    <scope>NUCLEOTIDE SEQUENCE</scope>
    <source>
        <strain evidence="1">Duluth1</strain>
        <tissue evidence="1">Whole animal</tissue>
    </source>
</reference>